<dbReference type="PANTHER" id="PTHR24020:SF87">
    <property type="entry name" value="COLLAGEN ALPHA-1(VI) CHAIN-LIKE"/>
    <property type="match status" value="1"/>
</dbReference>
<dbReference type="GeneTree" id="ENSGT00940000163195"/>
<dbReference type="SMART" id="SM00327">
    <property type="entry name" value="VWA"/>
    <property type="match status" value="2"/>
</dbReference>
<reference evidence="5" key="2">
    <citation type="submission" date="2025-08" db="UniProtKB">
        <authorList>
            <consortium name="Ensembl"/>
        </authorList>
    </citation>
    <scope>IDENTIFICATION</scope>
</reference>
<dbReference type="Ensembl" id="ENSSMAT00000024474.2">
    <property type="protein sequence ID" value="ENSSMAP00000024181.2"/>
    <property type="gene ID" value="ENSSMAG00000014779.2"/>
</dbReference>
<keyword evidence="2" id="KW-0722">Serine protease inhibitor</keyword>
<feature type="domain" description="VWFA" evidence="4">
    <location>
        <begin position="215"/>
        <end position="396"/>
    </location>
</feature>
<dbReference type="InterPro" id="IPR036465">
    <property type="entry name" value="vWFA_dom_sf"/>
</dbReference>
<evidence type="ECO:0000259" key="4">
    <source>
        <dbReference type="PROSITE" id="PS50234"/>
    </source>
</evidence>
<dbReference type="PROSITE" id="PS50234">
    <property type="entry name" value="VWFA"/>
    <property type="match status" value="2"/>
</dbReference>
<evidence type="ECO:0000313" key="6">
    <source>
        <dbReference type="Proteomes" id="UP000694558"/>
    </source>
</evidence>
<dbReference type="InterPro" id="IPR002035">
    <property type="entry name" value="VWF_A"/>
</dbReference>
<dbReference type="SUPFAM" id="SSF53300">
    <property type="entry name" value="vWA-like"/>
    <property type="match status" value="2"/>
</dbReference>
<dbReference type="FunFam" id="3.40.50.410:FF:000051">
    <property type="entry name" value="Collagen type XXVIII alpha 1 chain"/>
    <property type="match status" value="1"/>
</dbReference>
<dbReference type="PANTHER" id="PTHR24020">
    <property type="entry name" value="COLLAGEN ALPHA"/>
    <property type="match status" value="1"/>
</dbReference>
<evidence type="ECO:0000256" key="2">
    <source>
        <dbReference type="ARBA" id="ARBA00022900"/>
    </source>
</evidence>
<accession>A0A8D3AVE8</accession>
<dbReference type="Pfam" id="PF00092">
    <property type="entry name" value="VWA"/>
    <property type="match status" value="2"/>
</dbReference>
<sequence length="399" mass="43894">SELYPVLLNCCDSGRTCLLEVVFILDSSESAKIFLFEKQKSFVLGFSTRLSMLQVGGWTLQVRMAALQYSSSVSIEQRFSAWKDLDSFHGQVSTMNYIGHGTYTTYAIANASQLLVQETLADSIRVVVLMTDGVDHPRNPDVIAAATEAKGHGIKFFTVGLSDVSRQSQNNAKLRAIASTPAQQFVQSLLDAQLEEKLLKEMVSCGVTCRQTPLELVFVIDSSESVGPENFNVIKDFVNALIDRASVRRDTTRVGVVLYSHLNAVVLSLGQEATRDEIKSAVRSMTYMGEGTFTGSAIQQASQVFKAARPGVRKVAVIITDGQADKRDSVSLERAVTEAQGSNIEMFVIGVVNGSDPLYEEFKKELYLMASDPDSDHVYLIDEFKTLPGDSSHNHMIQY</sequence>
<evidence type="ECO:0000256" key="3">
    <source>
        <dbReference type="ARBA" id="ARBA00023157"/>
    </source>
</evidence>
<dbReference type="Proteomes" id="UP000694558">
    <property type="component" value="Chromosome 16"/>
</dbReference>
<organism evidence="5 6">
    <name type="scientific">Scophthalmus maximus</name>
    <name type="common">Turbot</name>
    <name type="synonym">Psetta maxima</name>
    <dbReference type="NCBI Taxonomy" id="52904"/>
    <lineage>
        <taxon>Eukaryota</taxon>
        <taxon>Metazoa</taxon>
        <taxon>Chordata</taxon>
        <taxon>Craniata</taxon>
        <taxon>Vertebrata</taxon>
        <taxon>Euteleostomi</taxon>
        <taxon>Actinopterygii</taxon>
        <taxon>Neopterygii</taxon>
        <taxon>Teleostei</taxon>
        <taxon>Neoteleostei</taxon>
        <taxon>Acanthomorphata</taxon>
        <taxon>Carangaria</taxon>
        <taxon>Pleuronectiformes</taxon>
        <taxon>Pleuronectoidei</taxon>
        <taxon>Scophthalmidae</taxon>
        <taxon>Scophthalmus</taxon>
    </lineage>
</organism>
<dbReference type="Gene3D" id="3.40.50.410">
    <property type="entry name" value="von Willebrand factor, type A domain"/>
    <property type="match status" value="2"/>
</dbReference>
<dbReference type="InterPro" id="IPR050525">
    <property type="entry name" value="ECM_Assembly_Org"/>
</dbReference>
<evidence type="ECO:0000256" key="1">
    <source>
        <dbReference type="ARBA" id="ARBA00022690"/>
    </source>
</evidence>
<evidence type="ECO:0000313" key="5">
    <source>
        <dbReference type="Ensembl" id="ENSSMAP00000024181.2"/>
    </source>
</evidence>
<dbReference type="CDD" id="cd01450">
    <property type="entry name" value="vWFA_subfamily_ECM"/>
    <property type="match status" value="1"/>
</dbReference>
<proteinExistence type="predicted"/>
<keyword evidence="1" id="KW-0646">Protease inhibitor</keyword>
<dbReference type="CDD" id="cd01472">
    <property type="entry name" value="vWA_collagen"/>
    <property type="match status" value="1"/>
</dbReference>
<reference evidence="5" key="1">
    <citation type="submission" date="2023-05" db="EMBL/GenBank/DDBJ databases">
        <title>High-quality long-read genome of Scophthalmus maximus.</title>
        <authorList>
            <person name="Lien S."/>
            <person name="Martinez P."/>
        </authorList>
    </citation>
    <scope>NUCLEOTIDE SEQUENCE [LARGE SCALE GENOMIC DNA]</scope>
</reference>
<dbReference type="GO" id="GO:0004867">
    <property type="term" value="F:serine-type endopeptidase inhibitor activity"/>
    <property type="evidence" value="ECO:0007669"/>
    <property type="project" value="UniProtKB-KW"/>
</dbReference>
<dbReference type="AlphaFoldDB" id="A0A8D3AVE8"/>
<keyword evidence="3" id="KW-1015">Disulfide bond</keyword>
<feature type="domain" description="VWFA" evidence="4">
    <location>
        <begin position="20"/>
        <end position="202"/>
    </location>
</feature>
<dbReference type="PRINTS" id="PR00453">
    <property type="entry name" value="VWFADOMAIN"/>
</dbReference>
<protein>
    <recommendedName>
        <fullName evidence="4">VWFA domain-containing protein</fullName>
    </recommendedName>
</protein>
<name>A0A8D3AVE8_SCOMX</name>